<dbReference type="RefSeq" id="WP_106533726.1">
    <property type="nucleotide sequence ID" value="NZ_PYAT01000007.1"/>
</dbReference>
<gene>
    <name evidence="11" type="ORF">B0H99_107194</name>
</gene>
<evidence type="ECO:0000256" key="8">
    <source>
        <dbReference type="ARBA" id="ARBA00023136"/>
    </source>
</evidence>
<evidence type="ECO:0000313" key="11">
    <source>
        <dbReference type="EMBL" id="PSL36373.1"/>
    </source>
</evidence>
<dbReference type="EMBL" id="PYAT01000007">
    <property type="protein sequence ID" value="PSL36373.1"/>
    <property type="molecule type" value="Genomic_DNA"/>
</dbReference>
<feature type="transmembrane region" description="Helical" evidence="10">
    <location>
        <begin position="261"/>
        <end position="280"/>
    </location>
</feature>
<name>A0A2P8GQX5_9BACL</name>
<dbReference type="GO" id="GO:0015297">
    <property type="term" value="F:antiporter activity"/>
    <property type="evidence" value="ECO:0007669"/>
    <property type="project" value="InterPro"/>
</dbReference>
<keyword evidence="6 10" id="KW-0812">Transmembrane</keyword>
<organism evidence="11 12">
    <name type="scientific">Planomicrobium soli</name>
    <dbReference type="NCBI Taxonomy" id="1176648"/>
    <lineage>
        <taxon>Bacteria</taxon>
        <taxon>Bacillati</taxon>
        <taxon>Bacillota</taxon>
        <taxon>Bacilli</taxon>
        <taxon>Bacillales</taxon>
        <taxon>Caryophanaceae</taxon>
        <taxon>Planomicrobium</taxon>
    </lineage>
</organism>
<comment type="caution">
    <text evidence="11">The sequence shown here is derived from an EMBL/GenBank/DDBJ whole genome shotgun (WGS) entry which is preliminary data.</text>
</comment>
<dbReference type="NCBIfam" id="TIGR00797">
    <property type="entry name" value="matE"/>
    <property type="match status" value="1"/>
</dbReference>
<comment type="subcellular location">
    <subcellularLocation>
        <location evidence="2">Membrane</location>
        <topology evidence="2">Multi-pass membrane protein</topology>
    </subcellularLocation>
</comment>
<evidence type="ECO:0000256" key="9">
    <source>
        <dbReference type="ARBA" id="ARBA00031636"/>
    </source>
</evidence>
<comment type="similarity">
    <text evidence="3">Belongs to the multi antimicrobial extrusion (MATE) (TC 2.A.66.1) family.</text>
</comment>
<feature type="transmembrane region" description="Helical" evidence="10">
    <location>
        <begin position="129"/>
        <end position="149"/>
    </location>
</feature>
<dbReference type="InterPro" id="IPR050222">
    <property type="entry name" value="MATE_MdtK"/>
</dbReference>
<feature type="transmembrane region" description="Helical" evidence="10">
    <location>
        <begin position="185"/>
        <end position="205"/>
    </location>
</feature>
<feature type="transmembrane region" description="Helical" evidence="10">
    <location>
        <begin position="406"/>
        <end position="424"/>
    </location>
</feature>
<evidence type="ECO:0000256" key="3">
    <source>
        <dbReference type="ARBA" id="ARBA00010199"/>
    </source>
</evidence>
<dbReference type="PANTHER" id="PTHR43298">
    <property type="entry name" value="MULTIDRUG RESISTANCE PROTEIN NORM-RELATED"/>
    <property type="match status" value="1"/>
</dbReference>
<comment type="function">
    <text evidence="1">Multidrug efflux pump.</text>
</comment>
<accession>A0A2P8GQX5</accession>
<dbReference type="GO" id="GO:0042910">
    <property type="term" value="F:xenobiotic transmembrane transporter activity"/>
    <property type="evidence" value="ECO:0007669"/>
    <property type="project" value="InterPro"/>
</dbReference>
<feature type="transmembrane region" description="Helical" evidence="10">
    <location>
        <begin position="161"/>
        <end position="179"/>
    </location>
</feature>
<evidence type="ECO:0000256" key="10">
    <source>
        <dbReference type="SAM" id="Phobius"/>
    </source>
</evidence>
<proteinExistence type="inferred from homology"/>
<dbReference type="Proteomes" id="UP000242682">
    <property type="component" value="Unassembled WGS sequence"/>
</dbReference>
<dbReference type="CDD" id="cd13136">
    <property type="entry name" value="MATE_DinF_like"/>
    <property type="match status" value="1"/>
</dbReference>
<keyword evidence="8 10" id="KW-0472">Membrane</keyword>
<reference evidence="11 12" key="1">
    <citation type="submission" date="2018-03" db="EMBL/GenBank/DDBJ databases">
        <title>Genomic Encyclopedia of Type Strains, Phase III (KMG-III): the genomes of soil and plant-associated and newly described type strains.</title>
        <authorList>
            <person name="Whitman W."/>
        </authorList>
    </citation>
    <scope>NUCLEOTIDE SEQUENCE [LARGE SCALE GENOMIC DNA]</scope>
    <source>
        <strain evidence="11 12">CGMCC 1.12259</strain>
    </source>
</reference>
<feature type="transmembrane region" description="Helical" evidence="10">
    <location>
        <begin position="381"/>
        <end position="400"/>
    </location>
</feature>
<feature type="transmembrane region" description="Helical" evidence="10">
    <location>
        <begin position="301"/>
        <end position="327"/>
    </location>
</feature>
<protein>
    <recommendedName>
        <fullName evidence="4">Probable multidrug resistance protein NorM</fullName>
    </recommendedName>
    <alternativeName>
        <fullName evidence="9">Multidrug-efflux transporter</fullName>
    </alternativeName>
</protein>
<dbReference type="InterPro" id="IPR044644">
    <property type="entry name" value="DinF-like"/>
</dbReference>
<feature type="transmembrane region" description="Helical" evidence="10">
    <location>
        <begin position="236"/>
        <end position="255"/>
    </location>
</feature>
<evidence type="ECO:0000256" key="2">
    <source>
        <dbReference type="ARBA" id="ARBA00004141"/>
    </source>
</evidence>
<feature type="transmembrane region" description="Helical" evidence="10">
    <location>
        <begin position="40"/>
        <end position="60"/>
    </location>
</feature>
<dbReference type="OrthoDB" id="9776324at2"/>
<evidence type="ECO:0000256" key="5">
    <source>
        <dbReference type="ARBA" id="ARBA00022448"/>
    </source>
</evidence>
<dbReference type="PANTHER" id="PTHR43298:SF2">
    <property type="entry name" value="FMN_FAD EXPORTER YEEO-RELATED"/>
    <property type="match status" value="1"/>
</dbReference>
<evidence type="ECO:0000313" key="12">
    <source>
        <dbReference type="Proteomes" id="UP000242682"/>
    </source>
</evidence>
<feature type="transmembrane region" description="Helical" evidence="10">
    <location>
        <begin position="351"/>
        <end position="369"/>
    </location>
</feature>
<evidence type="ECO:0000256" key="4">
    <source>
        <dbReference type="ARBA" id="ARBA00020268"/>
    </source>
</evidence>
<dbReference type="InterPro" id="IPR002528">
    <property type="entry name" value="MATE_fam"/>
</dbReference>
<keyword evidence="7 10" id="KW-1133">Transmembrane helix</keyword>
<keyword evidence="12" id="KW-1185">Reference proteome</keyword>
<sequence length="439" mass="48032">MNHRAYLALAIPLTISTITTPLLGAVDTAVVGQLPNPAYIGGVAVGAIIFNTMYWLFGFLRVSTSGFAAQASGANDEQQSVLALARPFFIALLVSLGFLLLQKPIEQAALAMINPAADVSKFASEYFGIRIWGVPFTLLNYVILGWLMGMGRIKVSVTIQILMNVLNIILALLFVNGFSWGISGVAAATLIAEFFAFSLGIFILWKELLGRTKFPPLKEIIDAGSLKKMMGVNQDLFIRTLCLLTVFNLFTMKGASFGTEMLAANAVLFQIHYLMAYAYDGFSNASSILAGKAMGSKNKELYTKTLSLSSQWAVISSVIIAGVYYLFSERIISIFTNIPSVIALAETYDQWLIIFPFTASFGLILYGLFTGATETAPIRNSMIFALLVYLLALFSLVPIFGNHGLWLAFIVFSLGRSFFLALYVPRLNRKYTESAKIVS</sequence>
<keyword evidence="5" id="KW-0813">Transport</keyword>
<feature type="transmembrane region" description="Helical" evidence="10">
    <location>
        <begin position="81"/>
        <end position="101"/>
    </location>
</feature>
<evidence type="ECO:0000256" key="7">
    <source>
        <dbReference type="ARBA" id="ARBA00022989"/>
    </source>
</evidence>
<evidence type="ECO:0000256" key="6">
    <source>
        <dbReference type="ARBA" id="ARBA00022692"/>
    </source>
</evidence>
<evidence type="ECO:0000256" key="1">
    <source>
        <dbReference type="ARBA" id="ARBA00003408"/>
    </source>
</evidence>
<dbReference type="GO" id="GO:0005886">
    <property type="term" value="C:plasma membrane"/>
    <property type="evidence" value="ECO:0007669"/>
    <property type="project" value="TreeGrafter"/>
</dbReference>
<dbReference type="Pfam" id="PF01554">
    <property type="entry name" value="MatE"/>
    <property type="match status" value="2"/>
</dbReference>
<dbReference type="AlphaFoldDB" id="A0A2P8GQX5"/>